<evidence type="ECO:0000256" key="2">
    <source>
        <dbReference type="ARBA" id="ARBA00005227"/>
    </source>
</evidence>
<evidence type="ECO:0000256" key="6">
    <source>
        <dbReference type="ARBA" id="ARBA00023136"/>
    </source>
</evidence>
<evidence type="ECO:0000256" key="4">
    <source>
        <dbReference type="ARBA" id="ARBA00022729"/>
    </source>
</evidence>
<protein>
    <submittedName>
        <fullName evidence="8">Uncharacterized protein</fullName>
    </submittedName>
</protein>
<evidence type="ECO:0000256" key="5">
    <source>
        <dbReference type="ARBA" id="ARBA00022989"/>
    </source>
</evidence>
<comment type="subcellular location">
    <subcellularLocation>
        <location evidence="1">Membrane</location>
        <topology evidence="1">Multi-pass membrane protein</topology>
    </subcellularLocation>
</comment>
<accession>A0A7J7ER19</accession>
<dbReference type="GO" id="GO:0016020">
    <property type="term" value="C:membrane"/>
    <property type="evidence" value="ECO:0007669"/>
    <property type="project" value="UniProtKB-SubCell"/>
</dbReference>
<reference evidence="8 9" key="1">
    <citation type="journal article" date="2020" name="Mol. Biol. Evol.">
        <title>Interspecific Gene Flow and the Evolution of Specialization in Black and White Rhinoceros.</title>
        <authorList>
            <person name="Moodley Y."/>
            <person name="Westbury M.V."/>
            <person name="Russo I.M."/>
            <person name="Gopalakrishnan S."/>
            <person name="Rakotoarivelo A."/>
            <person name="Olsen R.A."/>
            <person name="Prost S."/>
            <person name="Tunstall T."/>
            <person name="Ryder O.A."/>
            <person name="Dalen L."/>
            <person name="Bruford M.W."/>
        </authorList>
    </citation>
    <scope>NUCLEOTIDE SEQUENCE [LARGE SCALE GENOMIC DNA]</scope>
    <source>
        <strain evidence="8">SBR-YM</strain>
        <tissue evidence="8">Skin</tissue>
    </source>
</reference>
<evidence type="ECO:0000256" key="1">
    <source>
        <dbReference type="ARBA" id="ARBA00004141"/>
    </source>
</evidence>
<proteinExistence type="inferred from homology"/>
<organism evidence="8 9">
    <name type="scientific">Diceros bicornis minor</name>
    <name type="common">South-central black rhinoceros</name>
    <dbReference type="NCBI Taxonomy" id="77932"/>
    <lineage>
        <taxon>Eukaryota</taxon>
        <taxon>Metazoa</taxon>
        <taxon>Chordata</taxon>
        <taxon>Craniata</taxon>
        <taxon>Vertebrata</taxon>
        <taxon>Euteleostomi</taxon>
        <taxon>Mammalia</taxon>
        <taxon>Eutheria</taxon>
        <taxon>Laurasiatheria</taxon>
        <taxon>Perissodactyla</taxon>
        <taxon>Rhinocerotidae</taxon>
        <taxon>Diceros</taxon>
    </lineage>
</organism>
<keyword evidence="6 7" id="KW-0472">Membrane</keyword>
<feature type="non-terminal residue" evidence="8">
    <location>
        <position position="187"/>
    </location>
</feature>
<dbReference type="Proteomes" id="UP000551758">
    <property type="component" value="Unassembled WGS sequence"/>
</dbReference>
<keyword evidence="4" id="KW-0732">Signal</keyword>
<sequence length="187" mass="20792">RSGCARPLRLYCFETIVGDLPVVALWATWRRAASCHTATRQDSGLLWTSTWKSVETELYVPVSECRTSSSTAWMSCGHTYSVHWSETSVDHWSDRCHGDDGGGVFPQTLDIYRLPITSSMVLMFLLVGVVAVILNDLAWYNSGEEMTSGDSGDDFDQGDNGWNVIVWNGWNRCSLLPSIPWSALCCA</sequence>
<name>A0A7J7ER19_DICBM</name>
<evidence type="ECO:0000313" key="9">
    <source>
        <dbReference type="Proteomes" id="UP000551758"/>
    </source>
</evidence>
<comment type="similarity">
    <text evidence="2">Belongs to the nonaspanin (TM9SF) (TC 9.A.2) family.</text>
</comment>
<feature type="transmembrane region" description="Helical" evidence="7">
    <location>
        <begin position="121"/>
        <end position="140"/>
    </location>
</feature>
<evidence type="ECO:0000313" key="8">
    <source>
        <dbReference type="EMBL" id="KAF5918157.1"/>
    </source>
</evidence>
<dbReference type="EMBL" id="JACDTQ010002466">
    <property type="protein sequence ID" value="KAF5918157.1"/>
    <property type="molecule type" value="Genomic_DNA"/>
</dbReference>
<evidence type="ECO:0000256" key="7">
    <source>
        <dbReference type="SAM" id="Phobius"/>
    </source>
</evidence>
<keyword evidence="5 7" id="KW-1133">Transmembrane helix</keyword>
<dbReference type="Pfam" id="PF02990">
    <property type="entry name" value="EMP70"/>
    <property type="match status" value="1"/>
</dbReference>
<comment type="caution">
    <text evidence="8">The sequence shown here is derived from an EMBL/GenBank/DDBJ whole genome shotgun (WGS) entry which is preliminary data.</text>
</comment>
<keyword evidence="9" id="KW-1185">Reference proteome</keyword>
<dbReference type="AlphaFoldDB" id="A0A7J7ER19"/>
<dbReference type="InterPro" id="IPR004240">
    <property type="entry name" value="EMP70"/>
</dbReference>
<evidence type="ECO:0000256" key="3">
    <source>
        <dbReference type="ARBA" id="ARBA00022692"/>
    </source>
</evidence>
<keyword evidence="3 7" id="KW-0812">Transmembrane</keyword>
<gene>
    <name evidence="8" type="ORF">HPG69_002798</name>
</gene>